<evidence type="ECO:0000313" key="6">
    <source>
        <dbReference type="EMBL" id="KAJ8922411.1"/>
    </source>
</evidence>
<evidence type="ECO:0000256" key="5">
    <source>
        <dbReference type="SAM" id="Phobius"/>
    </source>
</evidence>
<name>A0AAV8W763_9CUCU</name>
<feature type="transmembrane region" description="Helical" evidence="5">
    <location>
        <begin position="108"/>
        <end position="129"/>
    </location>
</feature>
<sequence>MKVDAELMFECLIYINAYYYPVFATCDTIMALAKYQSTQRDTPNIGKDALVCFTRLFAEILKLVVFYKYKDERKKLVTAFGVAMTLVTIGTIYYTLLIQDPALKLEKVLSALTIMLTACEVAFGTLFLMPCYKKVEYY</sequence>
<dbReference type="AlphaFoldDB" id="A0AAV8W763"/>
<comment type="caution">
    <text evidence="6">The sequence shown here is derived from an EMBL/GenBank/DDBJ whole genome shotgun (WGS) entry which is preliminary data.</text>
</comment>
<dbReference type="InterPro" id="IPR019184">
    <property type="entry name" value="Uncharacterised_TM-17"/>
</dbReference>
<protein>
    <submittedName>
        <fullName evidence="6">Uncharacterized protein</fullName>
    </submittedName>
</protein>
<comment type="subcellular location">
    <subcellularLocation>
        <location evidence="1">Membrane</location>
        <topology evidence="1">Multi-pass membrane protein</topology>
    </subcellularLocation>
</comment>
<keyword evidence="4 5" id="KW-0472">Membrane</keyword>
<organism evidence="6 7">
    <name type="scientific">Exocentrus adspersus</name>
    <dbReference type="NCBI Taxonomy" id="1586481"/>
    <lineage>
        <taxon>Eukaryota</taxon>
        <taxon>Metazoa</taxon>
        <taxon>Ecdysozoa</taxon>
        <taxon>Arthropoda</taxon>
        <taxon>Hexapoda</taxon>
        <taxon>Insecta</taxon>
        <taxon>Pterygota</taxon>
        <taxon>Neoptera</taxon>
        <taxon>Endopterygota</taxon>
        <taxon>Coleoptera</taxon>
        <taxon>Polyphaga</taxon>
        <taxon>Cucujiformia</taxon>
        <taxon>Chrysomeloidea</taxon>
        <taxon>Cerambycidae</taxon>
        <taxon>Lamiinae</taxon>
        <taxon>Acanthocinini</taxon>
        <taxon>Exocentrus</taxon>
    </lineage>
</organism>
<evidence type="ECO:0000313" key="7">
    <source>
        <dbReference type="Proteomes" id="UP001159042"/>
    </source>
</evidence>
<dbReference type="Pfam" id="PF09799">
    <property type="entry name" value="Transmemb_17"/>
    <property type="match status" value="1"/>
</dbReference>
<evidence type="ECO:0000256" key="2">
    <source>
        <dbReference type="ARBA" id="ARBA00022692"/>
    </source>
</evidence>
<keyword evidence="2 5" id="KW-0812">Transmembrane</keyword>
<dbReference type="Proteomes" id="UP001159042">
    <property type="component" value="Unassembled WGS sequence"/>
</dbReference>
<accession>A0AAV8W763</accession>
<gene>
    <name evidence="6" type="ORF">NQ315_004357</name>
</gene>
<proteinExistence type="predicted"/>
<keyword evidence="7" id="KW-1185">Reference proteome</keyword>
<evidence type="ECO:0000256" key="1">
    <source>
        <dbReference type="ARBA" id="ARBA00004141"/>
    </source>
</evidence>
<evidence type="ECO:0000256" key="3">
    <source>
        <dbReference type="ARBA" id="ARBA00022989"/>
    </source>
</evidence>
<dbReference type="GO" id="GO:0016020">
    <property type="term" value="C:membrane"/>
    <property type="evidence" value="ECO:0007669"/>
    <property type="project" value="UniProtKB-SubCell"/>
</dbReference>
<keyword evidence="3 5" id="KW-1133">Transmembrane helix</keyword>
<reference evidence="6 7" key="1">
    <citation type="journal article" date="2023" name="Insect Mol. Biol.">
        <title>Genome sequencing provides insights into the evolution of gene families encoding plant cell wall-degrading enzymes in longhorned beetles.</title>
        <authorList>
            <person name="Shin N.R."/>
            <person name="Okamura Y."/>
            <person name="Kirsch R."/>
            <person name="Pauchet Y."/>
        </authorList>
    </citation>
    <scope>NUCLEOTIDE SEQUENCE [LARGE SCALE GENOMIC DNA]</scope>
    <source>
        <strain evidence="6">EAD_L_NR</strain>
    </source>
</reference>
<feature type="transmembrane region" description="Helical" evidence="5">
    <location>
        <begin position="76"/>
        <end position="96"/>
    </location>
</feature>
<dbReference type="EMBL" id="JANEYG010000007">
    <property type="protein sequence ID" value="KAJ8922411.1"/>
    <property type="molecule type" value="Genomic_DNA"/>
</dbReference>
<evidence type="ECO:0000256" key="4">
    <source>
        <dbReference type="ARBA" id="ARBA00023136"/>
    </source>
</evidence>